<dbReference type="AlphaFoldDB" id="K1PSD1"/>
<dbReference type="Gene3D" id="1.10.286.90">
    <property type="entry name" value="MFS transporter, transmembrane helix TM10b"/>
    <property type="match status" value="1"/>
</dbReference>
<reference evidence="6" key="1">
    <citation type="journal article" date="2012" name="Nature">
        <title>The oyster genome reveals stress adaptation and complexity of shell formation.</title>
        <authorList>
            <person name="Zhang G."/>
            <person name="Fang X."/>
            <person name="Guo X."/>
            <person name="Li L."/>
            <person name="Luo R."/>
            <person name="Xu F."/>
            <person name="Yang P."/>
            <person name="Zhang L."/>
            <person name="Wang X."/>
            <person name="Qi H."/>
            <person name="Xiong Z."/>
            <person name="Que H."/>
            <person name="Xie Y."/>
            <person name="Holland P.W."/>
            <person name="Paps J."/>
            <person name="Zhu Y."/>
            <person name="Wu F."/>
            <person name="Chen Y."/>
            <person name="Wang J."/>
            <person name="Peng C."/>
            <person name="Meng J."/>
            <person name="Yang L."/>
            <person name="Liu J."/>
            <person name="Wen B."/>
            <person name="Zhang N."/>
            <person name="Huang Z."/>
            <person name="Zhu Q."/>
            <person name="Feng Y."/>
            <person name="Mount A."/>
            <person name="Hedgecock D."/>
            <person name="Xu Z."/>
            <person name="Liu Y."/>
            <person name="Domazet-Loso T."/>
            <person name="Du Y."/>
            <person name="Sun X."/>
            <person name="Zhang S."/>
            <person name="Liu B."/>
            <person name="Cheng P."/>
            <person name="Jiang X."/>
            <person name="Li J."/>
            <person name="Fan D."/>
            <person name="Wang W."/>
            <person name="Fu W."/>
            <person name="Wang T."/>
            <person name="Wang B."/>
            <person name="Zhang J."/>
            <person name="Peng Z."/>
            <person name="Li Y."/>
            <person name="Li N."/>
            <person name="Wang J."/>
            <person name="Chen M."/>
            <person name="He Y."/>
            <person name="Tan F."/>
            <person name="Song X."/>
            <person name="Zheng Q."/>
            <person name="Huang R."/>
            <person name="Yang H."/>
            <person name="Du X."/>
            <person name="Chen L."/>
            <person name="Yang M."/>
            <person name="Gaffney P.M."/>
            <person name="Wang S."/>
            <person name="Luo L."/>
            <person name="She Z."/>
            <person name="Ming Y."/>
            <person name="Huang W."/>
            <person name="Zhang S."/>
            <person name="Huang B."/>
            <person name="Zhang Y."/>
            <person name="Qu T."/>
            <person name="Ni P."/>
            <person name="Miao G."/>
            <person name="Wang J."/>
            <person name="Wang Q."/>
            <person name="Steinberg C.E."/>
            <person name="Wang H."/>
            <person name="Li N."/>
            <person name="Qian L."/>
            <person name="Zhang G."/>
            <person name="Li Y."/>
            <person name="Yang H."/>
            <person name="Liu X."/>
            <person name="Wang J."/>
            <person name="Yin Y."/>
            <person name="Wang J."/>
        </authorList>
    </citation>
    <scope>NUCLEOTIDE SEQUENCE [LARGE SCALE GENOMIC DNA]</scope>
    <source>
        <strain evidence="6">05x7-T-G4-1.051#20</strain>
    </source>
</reference>
<keyword evidence="3" id="KW-1133">Transmembrane helix</keyword>
<keyword evidence="2" id="KW-0812">Transmembrane</keyword>
<dbReference type="InterPro" id="IPR005828">
    <property type="entry name" value="MFS_sugar_transport-like"/>
</dbReference>
<dbReference type="InParanoid" id="K1PSD1"/>
<keyword evidence="4" id="KW-0472">Membrane</keyword>
<dbReference type="PROSITE" id="PS50850">
    <property type="entry name" value="MFS"/>
    <property type="match status" value="1"/>
</dbReference>
<gene>
    <name evidence="6" type="ORF">CGI_10003339</name>
</gene>
<feature type="non-terminal residue" evidence="6">
    <location>
        <position position="1"/>
    </location>
</feature>
<organism evidence="6">
    <name type="scientific">Magallana gigas</name>
    <name type="common">Pacific oyster</name>
    <name type="synonym">Crassostrea gigas</name>
    <dbReference type="NCBI Taxonomy" id="29159"/>
    <lineage>
        <taxon>Eukaryota</taxon>
        <taxon>Metazoa</taxon>
        <taxon>Spiralia</taxon>
        <taxon>Lophotrochozoa</taxon>
        <taxon>Mollusca</taxon>
        <taxon>Bivalvia</taxon>
        <taxon>Autobranchia</taxon>
        <taxon>Pteriomorphia</taxon>
        <taxon>Ostreida</taxon>
        <taxon>Ostreoidea</taxon>
        <taxon>Ostreidae</taxon>
        <taxon>Magallana</taxon>
    </lineage>
</organism>
<dbReference type="SUPFAM" id="SSF103473">
    <property type="entry name" value="MFS general substrate transporter"/>
    <property type="match status" value="2"/>
</dbReference>
<dbReference type="HOGENOM" id="CLU_396693_0_0_1"/>
<evidence type="ECO:0000259" key="5">
    <source>
        <dbReference type="PROSITE" id="PS50850"/>
    </source>
</evidence>
<feature type="domain" description="Major facilitator superfamily (MFS) profile" evidence="5">
    <location>
        <begin position="36"/>
        <end position="450"/>
    </location>
</feature>
<evidence type="ECO:0000313" key="6">
    <source>
        <dbReference type="EMBL" id="EKC21784.1"/>
    </source>
</evidence>
<accession>K1PSD1</accession>
<proteinExistence type="predicted"/>
<dbReference type="Pfam" id="PF00083">
    <property type="entry name" value="Sugar_tr"/>
    <property type="match status" value="1"/>
</dbReference>
<dbReference type="InterPro" id="IPR020846">
    <property type="entry name" value="MFS_dom"/>
</dbReference>
<evidence type="ECO:0000256" key="2">
    <source>
        <dbReference type="ARBA" id="ARBA00022692"/>
    </source>
</evidence>
<protein>
    <submittedName>
        <fullName evidence="6">Organic cation transporter 1</fullName>
    </submittedName>
</protein>
<comment type="subcellular location">
    <subcellularLocation>
        <location evidence="1">Membrane</location>
        <topology evidence="1">Multi-pass membrane protein</topology>
    </subcellularLocation>
</comment>
<dbReference type="PANTHER" id="PTHR24064">
    <property type="entry name" value="SOLUTE CARRIER FAMILY 22 MEMBER"/>
    <property type="match status" value="1"/>
</dbReference>
<sequence>RCKIPFYDNDTYAVQSEHHREAINRTIPREPDGTYSSCTILVNGTEQRCSEWVYDQSTFIRTVTSDFNLVCDSVGLRAHLKITYLIGFLVASIISQIGDVFGRRILLLILCTLKVAASFTIPFSVNPAMFGTLRFLEGMSSLAFYQLSFVIAIELVGPRERIFTANLSKVTYCMGEFLLTLVAYFERDWVYLQLWLAIPGALTLLYWVPGLIPESPRWLVSRGRIGEATKIIKKMAKVNKSKKNFDNIIIAQKKDKGICVILREVAQSKILVKRLLIVTANWVVAAFIYYGLTMNVGSLGGNLYENFSLLVLVELLGYTVIYFLNKTGRKSVHLLAIFGCGAASIGSILLILFAENSMYWLHILLALLSRFGISVLFAVLYVYTGELFPTVIRSIVMGTVSIGARIGSMISPYLYDVFDGKMGKMLPLITYAVITIAVGLCSIRLPETNNRKLTATIQDVTISFGRRPMLLGLYTLNVIVVFSIPFSISVPMFAALRFFEGLCNLASYQVAFVMALYWLHILVALVSRFGISALFAVLYVYTGELFPTVVRSIIIGTVIMGARVGSMISPYLYDITDGKLGKMLPLIVYAVLTITVGLVSLRLPETNKRKLTETVEEAGQGPGVIIESPRWLLARGKIAKAAQILTKIARTNNVQKEFDASKIKKEPDPGIRVILRKLFHSKLLLKRLAIITSNW</sequence>
<dbReference type="GO" id="GO:0016020">
    <property type="term" value="C:membrane"/>
    <property type="evidence" value="ECO:0007669"/>
    <property type="project" value="UniProtKB-SubCell"/>
</dbReference>
<evidence type="ECO:0000256" key="4">
    <source>
        <dbReference type="ARBA" id="ARBA00023136"/>
    </source>
</evidence>
<dbReference type="GO" id="GO:0022857">
    <property type="term" value="F:transmembrane transporter activity"/>
    <property type="evidence" value="ECO:0007669"/>
    <property type="project" value="InterPro"/>
</dbReference>
<dbReference type="Gene3D" id="1.20.1250.20">
    <property type="entry name" value="MFS general substrate transporter like domains"/>
    <property type="match status" value="2"/>
</dbReference>
<evidence type="ECO:0000256" key="1">
    <source>
        <dbReference type="ARBA" id="ARBA00004141"/>
    </source>
</evidence>
<evidence type="ECO:0000256" key="3">
    <source>
        <dbReference type="ARBA" id="ARBA00022989"/>
    </source>
</evidence>
<name>K1PSD1_MAGGI</name>
<dbReference type="InterPro" id="IPR036259">
    <property type="entry name" value="MFS_trans_sf"/>
</dbReference>
<dbReference type="EMBL" id="JH818718">
    <property type="protein sequence ID" value="EKC21784.1"/>
    <property type="molecule type" value="Genomic_DNA"/>
</dbReference>